<evidence type="ECO:0000256" key="5">
    <source>
        <dbReference type="ARBA" id="ARBA00022617"/>
    </source>
</evidence>
<evidence type="ECO:0000256" key="10">
    <source>
        <dbReference type="ARBA" id="ARBA00023004"/>
    </source>
</evidence>
<keyword evidence="6 12" id="KW-0812">Transmembrane</keyword>
<comment type="subcellular location">
    <subcellularLocation>
        <location evidence="1">Cell membrane</location>
        <topology evidence="1">Multi-pass membrane protein</topology>
    </subcellularLocation>
</comment>
<keyword evidence="4" id="KW-1003">Cell membrane</keyword>
<name>A0A5C8ZEQ2_9ACTN</name>
<dbReference type="AlphaFoldDB" id="A0A5C8ZEQ2"/>
<evidence type="ECO:0000256" key="12">
    <source>
        <dbReference type="SAM" id="Phobius"/>
    </source>
</evidence>
<evidence type="ECO:0000256" key="7">
    <source>
        <dbReference type="ARBA" id="ARBA00022723"/>
    </source>
</evidence>
<evidence type="ECO:0000256" key="1">
    <source>
        <dbReference type="ARBA" id="ARBA00004651"/>
    </source>
</evidence>
<dbReference type="InterPro" id="IPR003317">
    <property type="entry name" value="Cyt-d_oxidase_su2"/>
</dbReference>
<evidence type="ECO:0000256" key="3">
    <source>
        <dbReference type="ARBA" id="ARBA00022448"/>
    </source>
</evidence>
<keyword evidence="7" id="KW-0479">Metal-binding</keyword>
<dbReference type="OrthoDB" id="9776710at2"/>
<keyword evidence="5" id="KW-0349">Heme</keyword>
<dbReference type="RefSeq" id="WP_147926714.1">
    <property type="nucleotide sequence ID" value="NZ_VKAC01000007.1"/>
</dbReference>
<evidence type="ECO:0000256" key="11">
    <source>
        <dbReference type="ARBA" id="ARBA00023136"/>
    </source>
</evidence>
<dbReference type="EMBL" id="VKAC01000007">
    <property type="protein sequence ID" value="TXR55658.1"/>
    <property type="molecule type" value="Genomic_DNA"/>
</dbReference>
<feature type="transmembrane region" description="Helical" evidence="12">
    <location>
        <begin position="171"/>
        <end position="193"/>
    </location>
</feature>
<evidence type="ECO:0000313" key="13">
    <source>
        <dbReference type="EMBL" id="TXR55658.1"/>
    </source>
</evidence>
<dbReference type="Proteomes" id="UP000321234">
    <property type="component" value="Unassembled WGS sequence"/>
</dbReference>
<dbReference type="GO" id="GO:0016682">
    <property type="term" value="F:oxidoreductase activity, acting on diphenols and related substances as donors, oxygen as acceptor"/>
    <property type="evidence" value="ECO:0007669"/>
    <property type="project" value="TreeGrafter"/>
</dbReference>
<keyword evidence="8" id="KW-0249">Electron transport</keyword>
<feature type="transmembrane region" description="Helical" evidence="12">
    <location>
        <begin position="233"/>
        <end position="253"/>
    </location>
</feature>
<feature type="transmembrane region" description="Helical" evidence="12">
    <location>
        <begin position="115"/>
        <end position="138"/>
    </location>
</feature>
<evidence type="ECO:0000256" key="9">
    <source>
        <dbReference type="ARBA" id="ARBA00022989"/>
    </source>
</evidence>
<proteinExistence type="inferred from homology"/>
<keyword evidence="10" id="KW-0408">Iron</keyword>
<dbReference type="Pfam" id="PF02322">
    <property type="entry name" value="Cyt_bd_oxida_II"/>
    <property type="match status" value="1"/>
</dbReference>
<dbReference type="GO" id="GO:0005886">
    <property type="term" value="C:plasma membrane"/>
    <property type="evidence" value="ECO:0007669"/>
    <property type="project" value="UniProtKB-SubCell"/>
</dbReference>
<evidence type="ECO:0000256" key="2">
    <source>
        <dbReference type="ARBA" id="ARBA00007543"/>
    </source>
</evidence>
<evidence type="ECO:0000256" key="6">
    <source>
        <dbReference type="ARBA" id="ARBA00022692"/>
    </source>
</evidence>
<sequence length="344" mass="35371">MDLVTVWFAVVVLCWVLFFTLEGFDFGVGVLAPLVGRDEHERGAALKTIGPFWDGNEVWLVAAIGVTYAAFPAWYSALLSGTYLPMVGVLLLLAGRGVALEFRGKHADPRWRRRCEVVLALCSAGVVALWGALLSVFVRGLALGADGEVVAQPGLAAGLSRTVAPLLTAQAALGAVAALAFSLLLGACFLALRTTGPVRVRAHRVAALAATVVAALGAVVAVAGLAGTEPLDVGLVVTGALVAATAVAVAAAVRLRREGVAFTLASLLVAGVVAAVMLANGDVVLPSTLDPAWALTRESAAATPAALGLVTAFGAVVVPGVVVYQVWSYWVFRRRVSSERVATA</sequence>
<keyword evidence="9 12" id="KW-1133">Transmembrane helix</keyword>
<dbReference type="PANTHER" id="PTHR43141">
    <property type="entry name" value="CYTOCHROME BD2 SUBUNIT II"/>
    <property type="match status" value="1"/>
</dbReference>
<accession>A0A5C8ZEQ2</accession>
<feature type="transmembrane region" description="Helical" evidence="12">
    <location>
        <begin position="301"/>
        <end position="327"/>
    </location>
</feature>
<dbReference type="PANTHER" id="PTHR43141:SF5">
    <property type="entry name" value="CYTOCHROME BD-I UBIQUINOL OXIDASE SUBUNIT 2"/>
    <property type="match status" value="1"/>
</dbReference>
<dbReference type="GO" id="GO:0070069">
    <property type="term" value="C:cytochrome complex"/>
    <property type="evidence" value="ECO:0007669"/>
    <property type="project" value="TreeGrafter"/>
</dbReference>
<feature type="transmembrane region" description="Helical" evidence="12">
    <location>
        <begin position="83"/>
        <end position="103"/>
    </location>
</feature>
<evidence type="ECO:0000256" key="8">
    <source>
        <dbReference type="ARBA" id="ARBA00022982"/>
    </source>
</evidence>
<keyword evidence="14" id="KW-1185">Reference proteome</keyword>
<feature type="transmembrane region" description="Helical" evidence="12">
    <location>
        <begin position="6"/>
        <end position="36"/>
    </location>
</feature>
<evidence type="ECO:0000313" key="14">
    <source>
        <dbReference type="Proteomes" id="UP000321234"/>
    </source>
</evidence>
<comment type="caution">
    <text evidence="13">The sequence shown here is derived from an EMBL/GenBank/DDBJ whole genome shotgun (WGS) entry which is preliminary data.</text>
</comment>
<evidence type="ECO:0000256" key="4">
    <source>
        <dbReference type="ARBA" id="ARBA00022475"/>
    </source>
</evidence>
<feature type="transmembrane region" description="Helical" evidence="12">
    <location>
        <begin position="260"/>
        <end position="281"/>
    </location>
</feature>
<organism evidence="13 14">
    <name type="scientific">Quadrisphaera setariae</name>
    <dbReference type="NCBI Taxonomy" id="2593304"/>
    <lineage>
        <taxon>Bacteria</taxon>
        <taxon>Bacillati</taxon>
        <taxon>Actinomycetota</taxon>
        <taxon>Actinomycetes</taxon>
        <taxon>Kineosporiales</taxon>
        <taxon>Kineosporiaceae</taxon>
        <taxon>Quadrisphaera</taxon>
    </lineage>
</organism>
<reference evidence="13 14" key="1">
    <citation type="submission" date="2019-07" db="EMBL/GenBank/DDBJ databases">
        <title>Quadrisphaera sp. strain DD2A genome sequencing and assembly.</title>
        <authorList>
            <person name="Kim I."/>
        </authorList>
    </citation>
    <scope>NUCLEOTIDE SEQUENCE [LARGE SCALE GENOMIC DNA]</scope>
    <source>
        <strain evidence="13 14">DD2A</strain>
    </source>
</reference>
<dbReference type="GO" id="GO:0046872">
    <property type="term" value="F:metal ion binding"/>
    <property type="evidence" value="ECO:0007669"/>
    <property type="project" value="UniProtKB-KW"/>
</dbReference>
<dbReference type="NCBIfam" id="TIGR00203">
    <property type="entry name" value="cydB"/>
    <property type="match status" value="1"/>
</dbReference>
<keyword evidence="11 12" id="KW-0472">Membrane</keyword>
<keyword evidence="3" id="KW-0813">Transport</keyword>
<protein>
    <submittedName>
        <fullName evidence="13">Cytochrome d ubiquinol oxidase subunit II</fullName>
    </submittedName>
</protein>
<comment type="similarity">
    <text evidence="2">Belongs to the cytochrome ubiquinol oxidase subunit 2 family.</text>
</comment>
<dbReference type="GO" id="GO:0019646">
    <property type="term" value="P:aerobic electron transport chain"/>
    <property type="evidence" value="ECO:0007669"/>
    <property type="project" value="TreeGrafter"/>
</dbReference>
<dbReference type="GO" id="GO:0009055">
    <property type="term" value="F:electron transfer activity"/>
    <property type="evidence" value="ECO:0007669"/>
    <property type="project" value="TreeGrafter"/>
</dbReference>
<feature type="transmembrane region" description="Helical" evidence="12">
    <location>
        <begin position="205"/>
        <end position="227"/>
    </location>
</feature>
<gene>
    <name evidence="13" type="primary">cydB</name>
    <name evidence="13" type="ORF">FMM08_12495</name>
</gene>